<dbReference type="Proteomes" id="UP000320048">
    <property type="component" value="Unassembled WGS sequence"/>
</dbReference>
<sequence length="687" mass="77210">MDRTRRRVTRREILQDAALAAGGFALAGLAPEVWAQTPKLGANLIGRLEGPELVRDPAKWPKRFGEAPMLAELVKQGKLPPVEQRVPQEPLILKPVREIGRYGGTLRRGFTGPGDSENGNRWVSADKLLFWDYTGNKVMPSVAQGWLLSEDGKSVTIYLRKGMKWSDGQPFTADDFVFWYQDIYLNKDLVPTPNADFMINGKSGSLRKGSDTTVVFEFPEPNYLFLDILAGSTSMGGGQALWQMEGRTMGAYTPAHYVRQFHPKYIGKDEADRKAKAAGFDGWVAYIKNRWDWRLNPDLPVLTPWKTVTPINNPSWVMERNPYFYEVDTAGNQLPYIDRIVMTLAENLEVLNLRAIAGQYDLQERHTGMAKIPVFLENRDRVGYDLHLDPALNGSDATLHTNQAYSGDPEIAKWLQTADFRRALSMGIDRDQLNETFWLGIGVPGSIAPAETVPYSPGPEWRKKWATLDVAQANSFLDKIGLSKKDAEGYRLRTDGKGRLRLELMTAAGTFIPQTQIGEMIKEQWKKIGILADVKEHERSLFITRVRSNEHQIDMWANDGSEVLFLFPRHALPVDPVEANLGYPIAVWYASAGTQGKAPKDPELLKALELFRTANGKKVQERYKVAQEIWKILVDQVYSIGTVGQSPATMGVRVVSRKMGNIPERQINAQHCRTPGSSQPSTFFFKG</sequence>
<proteinExistence type="predicted"/>
<evidence type="ECO:0000259" key="2">
    <source>
        <dbReference type="Pfam" id="PF00496"/>
    </source>
</evidence>
<dbReference type="AlphaFoldDB" id="A0A537JF19"/>
<dbReference type="InterPro" id="IPR039424">
    <property type="entry name" value="SBP_5"/>
</dbReference>
<dbReference type="InterPro" id="IPR023765">
    <property type="entry name" value="SBP_5_CS"/>
</dbReference>
<evidence type="ECO:0000313" key="4">
    <source>
        <dbReference type="Proteomes" id="UP000320048"/>
    </source>
</evidence>
<evidence type="ECO:0000256" key="1">
    <source>
        <dbReference type="ARBA" id="ARBA00004193"/>
    </source>
</evidence>
<dbReference type="Pfam" id="PF00496">
    <property type="entry name" value="SBP_bac_5"/>
    <property type="match status" value="1"/>
</dbReference>
<dbReference type="Gene3D" id="3.10.105.10">
    <property type="entry name" value="Dipeptide-binding Protein, Domain 3"/>
    <property type="match status" value="1"/>
</dbReference>
<comment type="subcellular location">
    <subcellularLocation>
        <location evidence="1">Cell membrane</location>
        <topology evidence="1">Lipid-anchor</topology>
    </subcellularLocation>
</comment>
<dbReference type="GO" id="GO:1904680">
    <property type="term" value="F:peptide transmembrane transporter activity"/>
    <property type="evidence" value="ECO:0007669"/>
    <property type="project" value="TreeGrafter"/>
</dbReference>
<gene>
    <name evidence="3" type="ORF">E6H04_05420</name>
</gene>
<dbReference type="SUPFAM" id="SSF53850">
    <property type="entry name" value="Periplasmic binding protein-like II"/>
    <property type="match status" value="1"/>
</dbReference>
<dbReference type="GO" id="GO:0005886">
    <property type="term" value="C:plasma membrane"/>
    <property type="evidence" value="ECO:0007669"/>
    <property type="project" value="UniProtKB-SubCell"/>
</dbReference>
<dbReference type="EMBL" id="VBAO01000142">
    <property type="protein sequence ID" value="TMI82115.1"/>
    <property type="molecule type" value="Genomic_DNA"/>
</dbReference>
<dbReference type="Gene3D" id="3.40.190.10">
    <property type="entry name" value="Periplasmic binding protein-like II"/>
    <property type="match status" value="1"/>
</dbReference>
<reference evidence="3 4" key="1">
    <citation type="journal article" date="2019" name="Nat. Microbiol.">
        <title>Mediterranean grassland soil C-N compound turnover is dependent on rainfall and depth, and is mediated by genomically divergent microorganisms.</title>
        <authorList>
            <person name="Diamond S."/>
            <person name="Andeer P.F."/>
            <person name="Li Z."/>
            <person name="Crits-Christoph A."/>
            <person name="Burstein D."/>
            <person name="Anantharaman K."/>
            <person name="Lane K.R."/>
            <person name="Thomas B.C."/>
            <person name="Pan C."/>
            <person name="Northen T.R."/>
            <person name="Banfield J.F."/>
        </authorList>
    </citation>
    <scope>NUCLEOTIDE SEQUENCE [LARGE SCALE GENOMIC DNA]</scope>
    <source>
        <strain evidence="3">NP_7</strain>
    </source>
</reference>
<evidence type="ECO:0000313" key="3">
    <source>
        <dbReference type="EMBL" id="TMI82115.1"/>
    </source>
</evidence>
<organism evidence="3 4">
    <name type="scientific">Candidatus Segetimicrobium genomatis</name>
    <dbReference type="NCBI Taxonomy" id="2569760"/>
    <lineage>
        <taxon>Bacteria</taxon>
        <taxon>Bacillati</taxon>
        <taxon>Candidatus Sysuimicrobiota</taxon>
        <taxon>Candidatus Sysuimicrobiia</taxon>
        <taxon>Candidatus Sysuimicrobiales</taxon>
        <taxon>Candidatus Segetimicrobiaceae</taxon>
        <taxon>Candidatus Segetimicrobium</taxon>
    </lineage>
</organism>
<name>A0A537JF19_9BACT</name>
<dbReference type="PANTHER" id="PTHR30290">
    <property type="entry name" value="PERIPLASMIC BINDING COMPONENT OF ABC TRANSPORTER"/>
    <property type="match status" value="1"/>
</dbReference>
<feature type="domain" description="Solute-binding protein family 5" evidence="2">
    <location>
        <begin position="137"/>
        <end position="557"/>
    </location>
</feature>
<protein>
    <submittedName>
        <fullName evidence="3">ABC transporter substrate-binding protein</fullName>
    </submittedName>
</protein>
<dbReference type="InterPro" id="IPR000914">
    <property type="entry name" value="SBP_5_dom"/>
</dbReference>
<dbReference type="PROSITE" id="PS51318">
    <property type="entry name" value="TAT"/>
    <property type="match status" value="1"/>
</dbReference>
<dbReference type="InterPro" id="IPR006311">
    <property type="entry name" value="TAT_signal"/>
</dbReference>
<dbReference type="PROSITE" id="PS01040">
    <property type="entry name" value="SBP_BACTERIAL_5"/>
    <property type="match status" value="1"/>
</dbReference>
<dbReference type="CDD" id="cd08500">
    <property type="entry name" value="PBP2_NikA_DppA_OppA_like_4"/>
    <property type="match status" value="1"/>
</dbReference>
<dbReference type="PANTHER" id="PTHR30290:SF62">
    <property type="entry name" value="OLIGOPEPTIDE ABC TRANSPORTER, PERIPLASMIC OLIGOPEPTIDE-BINDING PROTEIN"/>
    <property type="match status" value="1"/>
</dbReference>
<accession>A0A537JF19</accession>
<dbReference type="GO" id="GO:0015833">
    <property type="term" value="P:peptide transport"/>
    <property type="evidence" value="ECO:0007669"/>
    <property type="project" value="TreeGrafter"/>
</dbReference>
<comment type="caution">
    <text evidence="3">The sequence shown here is derived from an EMBL/GenBank/DDBJ whole genome shotgun (WGS) entry which is preliminary data.</text>
</comment>